<evidence type="ECO:0000259" key="10">
    <source>
        <dbReference type="Pfam" id="PF21088"/>
    </source>
</evidence>
<organism evidence="11 12">
    <name type="scientific">Oceanipulchritudo coccoides</name>
    <dbReference type="NCBI Taxonomy" id="2706888"/>
    <lineage>
        <taxon>Bacteria</taxon>
        <taxon>Pseudomonadati</taxon>
        <taxon>Verrucomicrobiota</taxon>
        <taxon>Opitutia</taxon>
        <taxon>Puniceicoccales</taxon>
        <taxon>Oceanipulchritudinaceae</taxon>
        <taxon>Oceanipulchritudo</taxon>
    </lineage>
</organism>
<name>A0A6B2M076_9BACT</name>
<keyword evidence="4 7" id="KW-0812">Transmembrane</keyword>
<feature type="domain" description="Mechanosensitive ion channel transmembrane helices 2/3" evidence="10">
    <location>
        <begin position="59"/>
        <end position="99"/>
    </location>
</feature>
<proteinExistence type="inferred from homology"/>
<feature type="domain" description="Mechanosensitive ion channel MscS" evidence="8">
    <location>
        <begin position="101"/>
        <end position="166"/>
    </location>
</feature>
<evidence type="ECO:0000256" key="2">
    <source>
        <dbReference type="ARBA" id="ARBA00008017"/>
    </source>
</evidence>
<dbReference type="SUPFAM" id="SSF50182">
    <property type="entry name" value="Sm-like ribonucleoproteins"/>
    <property type="match status" value="1"/>
</dbReference>
<gene>
    <name evidence="11" type="ORF">G0Q06_05005</name>
</gene>
<dbReference type="InterPro" id="IPR006685">
    <property type="entry name" value="MscS_channel_2nd"/>
</dbReference>
<dbReference type="AlphaFoldDB" id="A0A6B2M076"/>
<evidence type="ECO:0000259" key="9">
    <source>
        <dbReference type="Pfam" id="PF21082"/>
    </source>
</evidence>
<dbReference type="InterPro" id="IPR049142">
    <property type="entry name" value="MS_channel_1st"/>
</dbReference>
<dbReference type="Gene3D" id="1.10.287.1260">
    <property type="match status" value="1"/>
</dbReference>
<dbReference type="InterPro" id="IPR011066">
    <property type="entry name" value="MscS_channel_C_sf"/>
</dbReference>
<evidence type="ECO:0000313" key="11">
    <source>
        <dbReference type="EMBL" id="NDV61802.1"/>
    </source>
</evidence>
<dbReference type="GO" id="GO:0008381">
    <property type="term" value="F:mechanosensitive monoatomic ion channel activity"/>
    <property type="evidence" value="ECO:0007669"/>
    <property type="project" value="InterPro"/>
</dbReference>
<dbReference type="Proteomes" id="UP000478417">
    <property type="component" value="Unassembled WGS sequence"/>
</dbReference>
<comment type="subcellular location">
    <subcellularLocation>
        <location evidence="1">Cell membrane</location>
        <topology evidence="1">Multi-pass membrane protein</topology>
    </subcellularLocation>
</comment>
<feature type="domain" description="Mechanosensitive ion channel MscS C-terminal" evidence="9">
    <location>
        <begin position="178"/>
        <end position="257"/>
    </location>
</feature>
<evidence type="ECO:0000313" key="12">
    <source>
        <dbReference type="Proteomes" id="UP000478417"/>
    </source>
</evidence>
<sequence>MDTTNIEQVIQLYGLRVIGAIITLVIGYLVAGWIKRWIKRLALKSGRIDDTVGALFAQIAFVAVILFTITATLNQFGVATTSIVAALGAAGLAIGLALQGTLSNVAAGVMILILKPFKNGEAVKVSGSVYLIDEIGLMATRAHEPDGPKAFIPNSKLWGDILINFSQTHNDLRRFNETFGISYADDIGKAIETVKQVLADEEKVLDDPASMVEVVKLNESSVDLIVQAWIPRADWWSTKLRLTRQIKEAFDKAGVVIPFPQRDVHLFQKNES</sequence>
<evidence type="ECO:0000256" key="6">
    <source>
        <dbReference type="ARBA" id="ARBA00023136"/>
    </source>
</evidence>
<evidence type="ECO:0000259" key="8">
    <source>
        <dbReference type="Pfam" id="PF00924"/>
    </source>
</evidence>
<evidence type="ECO:0000256" key="7">
    <source>
        <dbReference type="SAM" id="Phobius"/>
    </source>
</evidence>
<evidence type="ECO:0000256" key="1">
    <source>
        <dbReference type="ARBA" id="ARBA00004651"/>
    </source>
</evidence>
<dbReference type="EMBL" id="JAAGNX010000001">
    <property type="protein sequence ID" value="NDV61802.1"/>
    <property type="molecule type" value="Genomic_DNA"/>
</dbReference>
<keyword evidence="6 7" id="KW-0472">Membrane</keyword>
<dbReference type="RefSeq" id="WP_163963050.1">
    <property type="nucleotide sequence ID" value="NZ_JAAGNX010000001.1"/>
</dbReference>
<feature type="transmembrane region" description="Helical" evidence="7">
    <location>
        <begin position="12"/>
        <end position="31"/>
    </location>
</feature>
<keyword evidence="5 7" id="KW-1133">Transmembrane helix</keyword>
<keyword evidence="3" id="KW-1003">Cell membrane</keyword>
<dbReference type="InterPro" id="IPR010920">
    <property type="entry name" value="LSM_dom_sf"/>
</dbReference>
<dbReference type="SUPFAM" id="SSF82689">
    <property type="entry name" value="Mechanosensitive channel protein MscS (YggB), C-terminal domain"/>
    <property type="match status" value="1"/>
</dbReference>
<dbReference type="InterPro" id="IPR049278">
    <property type="entry name" value="MS_channel_C"/>
</dbReference>
<keyword evidence="12" id="KW-1185">Reference proteome</keyword>
<dbReference type="Pfam" id="PF21082">
    <property type="entry name" value="MS_channel_3rd"/>
    <property type="match status" value="1"/>
</dbReference>
<dbReference type="Gene3D" id="2.30.30.60">
    <property type="match status" value="1"/>
</dbReference>
<dbReference type="InterPro" id="IPR008910">
    <property type="entry name" value="MSC_TM_helix"/>
</dbReference>
<dbReference type="Pfam" id="PF05552">
    <property type="entry name" value="MS_channel_1st_1"/>
    <property type="match status" value="1"/>
</dbReference>
<feature type="transmembrane region" description="Helical" evidence="7">
    <location>
        <begin position="52"/>
        <end position="71"/>
    </location>
</feature>
<dbReference type="PANTHER" id="PTHR30221">
    <property type="entry name" value="SMALL-CONDUCTANCE MECHANOSENSITIVE CHANNEL"/>
    <property type="match status" value="1"/>
</dbReference>
<dbReference type="SUPFAM" id="SSF82861">
    <property type="entry name" value="Mechanosensitive channel protein MscS (YggB), transmembrane region"/>
    <property type="match status" value="1"/>
</dbReference>
<dbReference type="GO" id="GO:0005886">
    <property type="term" value="C:plasma membrane"/>
    <property type="evidence" value="ECO:0007669"/>
    <property type="project" value="UniProtKB-SubCell"/>
</dbReference>
<dbReference type="InterPro" id="IPR011014">
    <property type="entry name" value="MscS_channel_TM-2"/>
</dbReference>
<evidence type="ECO:0000256" key="4">
    <source>
        <dbReference type="ARBA" id="ARBA00022692"/>
    </source>
</evidence>
<dbReference type="InterPro" id="IPR023408">
    <property type="entry name" value="MscS_beta-dom_sf"/>
</dbReference>
<evidence type="ECO:0000256" key="5">
    <source>
        <dbReference type="ARBA" id="ARBA00022989"/>
    </source>
</evidence>
<dbReference type="Pfam" id="PF21088">
    <property type="entry name" value="MS_channel_1st"/>
    <property type="match status" value="1"/>
</dbReference>
<dbReference type="InterPro" id="IPR045275">
    <property type="entry name" value="MscS_archaea/bacteria_type"/>
</dbReference>
<comment type="similarity">
    <text evidence="2">Belongs to the MscS (TC 1.A.23) family.</text>
</comment>
<feature type="transmembrane region" description="Helical" evidence="7">
    <location>
        <begin position="83"/>
        <end position="114"/>
    </location>
</feature>
<dbReference type="PANTHER" id="PTHR30221:SF1">
    <property type="entry name" value="SMALL-CONDUCTANCE MECHANOSENSITIVE CHANNEL"/>
    <property type="match status" value="1"/>
</dbReference>
<comment type="caution">
    <text evidence="11">The sequence shown here is derived from an EMBL/GenBank/DDBJ whole genome shotgun (WGS) entry which is preliminary data.</text>
</comment>
<protein>
    <submittedName>
        <fullName evidence="11">Mechanosensitive ion channel family protein</fullName>
    </submittedName>
</protein>
<accession>A0A6B2M076</accession>
<dbReference type="Pfam" id="PF00924">
    <property type="entry name" value="MS_channel_2nd"/>
    <property type="match status" value="1"/>
</dbReference>
<reference evidence="11 12" key="1">
    <citation type="submission" date="2020-02" db="EMBL/GenBank/DDBJ databases">
        <title>Albibacoteraceae fam. nov., the first described family within the subdivision 4 Verrucomicrobia.</title>
        <authorList>
            <person name="Xi F."/>
        </authorList>
    </citation>
    <scope>NUCLEOTIDE SEQUENCE [LARGE SCALE GENOMIC DNA]</scope>
    <source>
        <strain evidence="11 12">CK1056</strain>
    </source>
</reference>
<evidence type="ECO:0000256" key="3">
    <source>
        <dbReference type="ARBA" id="ARBA00022475"/>
    </source>
</evidence>
<dbReference type="Gene3D" id="3.30.70.100">
    <property type="match status" value="1"/>
</dbReference>